<dbReference type="GO" id="GO:0009318">
    <property type="term" value="C:exodeoxyribonuclease VII complex"/>
    <property type="evidence" value="ECO:0007669"/>
    <property type="project" value="UniProtKB-UniRule"/>
</dbReference>
<keyword evidence="4 5" id="KW-0269">Exonuclease</keyword>
<feature type="domain" description="Exonuclease VII large subunit C-terminal" evidence="7">
    <location>
        <begin position="124"/>
        <end position="438"/>
    </location>
</feature>
<evidence type="ECO:0000259" key="8">
    <source>
        <dbReference type="Pfam" id="PF13742"/>
    </source>
</evidence>
<evidence type="ECO:0000256" key="1">
    <source>
        <dbReference type="ARBA" id="ARBA00022490"/>
    </source>
</evidence>
<accession>A0A1I3PN15</accession>
<keyword evidence="10" id="KW-1185">Reference proteome</keyword>
<comment type="catalytic activity">
    <reaction evidence="5 6">
        <text>Exonucleolytic cleavage in either 5'- to 3'- or 3'- to 5'-direction to yield nucleoside 5'-phosphates.</text>
        <dbReference type="EC" id="3.1.11.6"/>
    </reaction>
</comment>
<evidence type="ECO:0000256" key="5">
    <source>
        <dbReference type="HAMAP-Rule" id="MF_00378"/>
    </source>
</evidence>
<dbReference type="HAMAP" id="MF_00378">
    <property type="entry name" value="Exonuc_7_L"/>
    <property type="match status" value="1"/>
</dbReference>
<comment type="subunit">
    <text evidence="5">Heterooligomer composed of large and small subunits.</text>
</comment>
<dbReference type="GO" id="GO:0006308">
    <property type="term" value="P:DNA catabolic process"/>
    <property type="evidence" value="ECO:0007669"/>
    <property type="project" value="UniProtKB-UniRule"/>
</dbReference>
<dbReference type="InterPro" id="IPR020579">
    <property type="entry name" value="Exonuc_VII_lsu_C"/>
</dbReference>
<dbReference type="AlphaFoldDB" id="A0A1I3PN15"/>
<evidence type="ECO:0000256" key="4">
    <source>
        <dbReference type="ARBA" id="ARBA00022839"/>
    </source>
</evidence>
<protein>
    <recommendedName>
        <fullName evidence="5">Exodeoxyribonuclease 7 large subunit</fullName>
        <ecNumber evidence="5">3.1.11.6</ecNumber>
    </recommendedName>
    <alternativeName>
        <fullName evidence="5">Exodeoxyribonuclease VII large subunit</fullName>
        <shortName evidence="5">Exonuclease VII large subunit</shortName>
    </alternativeName>
</protein>
<organism evidence="9 10">
    <name type="scientific">Halobacillus dabanensis</name>
    <dbReference type="NCBI Taxonomy" id="240302"/>
    <lineage>
        <taxon>Bacteria</taxon>
        <taxon>Bacillati</taxon>
        <taxon>Bacillota</taxon>
        <taxon>Bacilli</taxon>
        <taxon>Bacillales</taxon>
        <taxon>Bacillaceae</taxon>
        <taxon>Halobacillus</taxon>
    </lineage>
</organism>
<evidence type="ECO:0000256" key="6">
    <source>
        <dbReference type="RuleBase" id="RU004355"/>
    </source>
</evidence>
<evidence type="ECO:0000313" key="9">
    <source>
        <dbReference type="EMBL" id="SFJ22406.1"/>
    </source>
</evidence>
<dbReference type="InterPro" id="IPR025824">
    <property type="entry name" value="OB-fold_nuc-bd_dom"/>
</dbReference>
<dbReference type="GO" id="GO:0003676">
    <property type="term" value="F:nucleic acid binding"/>
    <property type="evidence" value="ECO:0007669"/>
    <property type="project" value="InterPro"/>
</dbReference>
<comment type="function">
    <text evidence="5">Bidirectionally degrades single-stranded DNA into large acid-insoluble oligonucleotides, which are then degraded further into small acid-soluble oligonucleotides.</text>
</comment>
<comment type="subcellular location">
    <subcellularLocation>
        <location evidence="5 6">Cytoplasm</location>
    </subcellularLocation>
</comment>
<dbReference type="OrthoDB" id="9802795at2"/>
<comment type="similarity">
    <text evidence="5 6">Belongs to the XseA family.</text>
</comment>
<dbReference type="EMBL" id="FOSB01000001">
    <property type="protein sequence ID" value="SFJ22406.1"/>
    <property type="molecule type" value="Genomic_DNA"/>
</dbReference>
<evidence type="ECO:0000313" key="10">
    <source>
        <dbReference type="Proteomes" id="UP000183557"/>
    </source>
</evidence>
<dbReference type="GO" id="GO:0005737">
    <property type="term" value="C:cytoplasm"/>
    <property type="evidence" value="ECO:0007669"/>
    <property type="project" value="UniProtKB-SubCell"/>
</dbReference>
<dbReference type="InterPro" id="IPR003753">
    <property type="entry name" value="Exonuc_VII_L"/>
</dbReference>
<evidence type="ECO:0000256" key="3">
    <source>
        <dbReference type="ARBA" id="ARBA00022801"/>
    </source>
</evidence>
<evidence type="ECO:0000259" key="7">
    <source>
        <dbReference type="Pfam" id="PF02601"/>
    </source>
</evidence>
<name>A0A1I3PN15_HALDA</name>
<dbReference type="PANTHER" id="PTHR30008:SF0">
    <property type="entry name" value="EXODEOXYRIBONUCLEASE 7 LARGE SUBUNIT"/>
    <property type="match status" value="1"/>
</dbReference>
<dbReference type="Pfam" id="PF13742">
    <property type="entry name" value="tRNA_anti_2"/>
    <property type="match status" value="1"/>
</dbReference>
<dbReference type="Proteomes" id="UP000183557">
    <property type="component" value="Unassembled WGS sequence"/>
</dbReference>
<dbReference type="CDD" id="cd04489">
    <property type="entry name" value="ExoVII_LU_OBF"/>
    <property type="match status" value="1"/>
</dbReference>
<keyword evidence="2 5" id="KW-0540">Nuclease</keyword>
<feature type="domain" description="OB-fold nucleic acid binding" evidence="8">
    <location>
        <begin position="6"/>
        <end position="101"/>
    </location>
</feature>
<reference evidence="10" key="1">
    <citation type="submission" date="2016-10" db="EMBL/GenBank/DDBJ databases">
        <authorList>
            <person name="Varghese N."/>
            <person name="Submissions S."/>
        </authorList>
    </citation>
    <scope>NUCLEOTIDE SEQUENCE [LARGE SCALE GENOMIC DNA]</scope>
    <source>
        <strain evidence="10">CGMCC 1.3704</strain>
    </source>
</reference>
<dbReference type="Pfam" id="PF02601">
    <property type="entry name" value="Exonuc_VII_L"/>
    <property type="match status" value="1"/>
</dbReference>
<dbReference type="NCBIfam" id="TIGR00237">
    <property type="entry name" value="xseA"/>
    <property type="match status" value="1"/>
</dbReference>
<dbReference type="EC" id="3.1.11.6" evidence="5"/>
<dbReference type="RefSeq" id="WP_075034838.1">
    <property type="nucleotide sequence ID" value="NZ_FOSB01000001.1"/>
</dbReference>
<sequence length="450" mass="51117">MQDQYLTVTALTKYIKRKLSGDPHLKSVWLRAEISNFKHHSRGHMYLSLKDEQARIQAVMFAGNNRSLKFIPENGMNVLVKGEVNVYEPMGQYQLYIKEMQPDGIGALYFAFEQLKEKLEKEGLFAFERKKPLPTYPKHVGVITSPTGAAVRDIMTTIQRRYPIVPVTVLPVLVQGEKAADSVVRAIEYANEHMDFDVLIVGRGGGSIEDLWGFNEEKVARAIANSGTPIISAVGHETDTTISDFVADVRAATPSGAAELAVPSIAELKEQVRNLDLRLVRVMNVQKSEAMQKLNRMKKSYAFKYPEQLMRQKEQDLDRVLERLTRQMKNVHSNRKEQWTNMGKRLRQQGPGTKIKDGSDSLVKQTIQLQKRFENLLQKKKERFHTNIDKLTLVNPLDIMKRGYAIPFDEKGDVVKRVHHVERGDSLSLKVQDGMIACKVTAVKEDEDDG</sequence>
<dbReference type="STRING" id="240302.BN982_00132"/>
<evidence type="ECO:0000256" key="2">
    <source>
        <dbReference type="ARBA" id="ARBA00022722"/>
    </source>
</evidence>
<dbReference type="GO" id="GO:0008855">
    <property type="term" value="F:exodeoxyribonuclease VII activity"/>
    <property type="evidence" value="ECO:0007669"/>
    <property type="project" value="UniProtKB-UniRule"/>
</dbReference>
<proteinExistence type="inferred from homology"/>
<gene>
    <name evidence="5" type="primary">xseA</name>
    <name evidence="9" type="ORF">SAMN04487936_101377</name>
</gene>
<dbReference type="PANTHER" id="PTHR30008">
    <property type="entry name" value="EXODEOXYRIBONUCLEASE 7 LARGE SUBUNIT"/>
    <property type="match status" value="1"/>
</dbReference>
<keyword evidence="3 5" id="KW-0378">Hydrolase</keyword>
<keyword evidence="1 5" id="KW-0963">Cytoplasm</keyword>